<dbReference type="FunFam" id="3.40.50.300:FF:001091">
    <property type="entry name" value="Probable disease resistance protein At1g61300"/>
    <property type="match status" value="1"/>
</dbReference>
<dbReference type="PANTHER" id="PTHR33463">
    <property type="entry name" value="NB-ARC DOMAIN-CONTAINING PROTEIN-RELATED"/>
    <property type="match status" value="1"/>
</dbReference>
<keyword evidence="3" id="KW-0067">ATP-binding</keyword>
<keyword evidence="2" id="KW-0611">Plant defense</keyword>
<dbReference type="Gene3D" id="3.40.50.300">
    <property type="entry name" value="P-loop containing nucleotide triphosphate hydrolases"/>
    <property type="match status" value="1"/>
</dbReference>
<dbReference type="Proteomes" id="UP001417504">
    <property type="component" value="Unassembled WGS sequence"/>
</dbReference>
<dbReference type="InterPro" id="IPR032675">
    <property type="entry name" value="LRR_dom_sf"/>
</dbReference>
<dbReference type="Gene3D" id="3.80.10.10">
    <property type="entry name" value="Ribonuclease Inhibitor"/>
    <property type="match status" value="2"/>
</dbReference>
<dbReference type="GO" id="GO:0005524">
    <property type="term" value="F:ATP binding"/>
    <property type="evidence" value="ECO:0007669"/>
    <property type="project" value="UniProtKB-KW"/>
</dbReference>
<feature type="domain" description="Disease resistance protein At4g27190-like leucine-rich repeats" evidence="5">
    <location>
        <begin position="683"/>
        <end position="812"/>
    </location>
</feature>
<feature type="domain" description="NB-ARC" evidence="4">
    <location>
        <begin position="154"/>
        <end position="322"/>
    </location>
</feature>
<evidence type="ECO:0000256" key="1">
    <source>
        <dbReference type="ARBA" id="ARBA00008894"/>
    </source>
</evidence>
<comment type="similarity">
    <text evidence="1">Belongs to the disease resistance NB-LRR family.</text>
</comment>
<gene>
    <name evidence="6" type="ORF">Sjap_025505</name>
</gene>
<dbReference type="Gene3D" id="1.10.8.430">
    <property type="entry name" value="Helical domain of apoptotic protease-activating factors"/>
    <property type="match status" value="1"/>
</dbReference>
<organism evidence="6 7">
    <name type="scientific">Stephania japonica</name>
    <dbReference type="NCBI Taxonomy" id="461633"/>
    <lineage>
        <taxon>Eukaryota</taxon>
        <taxon>Viridiplantae</taxon>
        <taxon>Streptophyta</taxon>
        <taxon>Embryophyta</taxon>
        <taxon>Tracheophyta</taxon>
        <taxon>Spermatophyta</taxon>
        <taxon>Magnoliopsida</taxon>
        <taxon>Ranunculales</taxon>
        <taxon>Menispermaceae</taxon>
        <taxon>Menispermoideae</taxon>
        <taxon>Cissampelideae</taxon>
        <taxon>Stephania</taxon>
    </lineage>
</organism>
<comment type="caution">
    <text evidence="6">The sequence shown here is derived from an EMBL/GenBank/DDBJ whole genome shotgun (WGS) entry which is preliminary data.</text>
</comment>
<dbReference type="Pfam" id="PF00931">
    <property type="entry name" value="NB-ARC"/>
    <property type="match status" value="1"/>
</dbReference>
<dbReference type="SUPFAM" id="SSF52058">
    <property type="entry name" value="L domain-like"/>
    <property type="match status" value="1"/>
</dbReference>
<evidence type="ECO:0000259" key="4">
    <source>
        <dbReference type="Pfam" id="PF00931"/>
    </source>
</evidence>
<evidence type="ECO:0000256" key="2">
    <source>
        <dbReference type="ARBA" id="ARBA00022821"/>
    </source>
</evidence>
<dbReference type="PANTHER" id="PTHR33463:SF209">
    <property type="entry name" value="DISEASE RESISTANCE PROTEIN RPS2-LIKE"/>
    <property type="match status" value="1"/>
</dbReference>
<proteinExistence type="inferred from homology"/>
<protein>
    <recommendedName>
        <fullName evidence="8">NB-ARC domain-containing protein</fullName>
    </recommendedName>
</protein>
<dbReference type="SUPFAM" id="SSF52540">
    <property type="entry name" value="P-loop containing nucleoside triphosphate hydrolases"/>
    <property type="match status" value="1"/>
</dbReference>
<dbReference type="InterPro" id="IPR050905">
    <property type="entry name" value="Plant_NBS-LRR"/>
</dbReference>
<dbReference type="InterPro" id="IPR027417">
    <property type="entry name" value="P-loop_NTPase"/>
</dbReference>
<dbReference type="AlphaFoldDB" id="A0AAP0HFQ3"/>
<reference evidence="6 7" key="1">
    <citation type="submission" date="2024-01" db="EMBL/GenBank/DDBJ databases">
        <title>Genome assemblies of Stephania.</title>
        <authorList>
            <person name="Yang L."/>
        </authorList>
    </citation>
    <scope>NUCLEOTIDE SEQUENCE [LARGE SCALE GENOMIC DNA]</scope>
    <source>
        <strain evidence="6">QJT</strain>
        <tissue evidence="6">Leaf</tissue>
    </source>
</reference>
<dbReference type="FunFam" id="1.10.8.430:FF:000003">
    <property type="entry name" value="Probable disease resistance protein At5g66910"/>
    <property type="match status" value="1"/>
</dbReference>
<evidence type="ECO:0008006" key="8">
    <source>
        <dbReference type="Google" id="ProtNLM"/>
    </source>
</evidence>
<name>A0AAP0HFQ3_9MAGN</name>
<dbReference type="EMBL" id="JBBNAE010000011">
    <property type="protein sequence ID" value="KAK9085094.1"/>
    <property type="molecule type" value="Genomic_DNA"/>
</dbReference>
<sequence length="864" mass="98852">MEFGVTACIEVTKCAGVPMAHRIKYLRELEENITILTEKRDALEARESDVKKKLQMEEEIRSRKPLEEVKLWLEQVDKVKTQVSDIERSFEEHKDGLSHLFTRIKLAKRVVKQIGKVDELLGNQFQNGEVVVDATPADAMLFEEPSFPGQSTVEKKINEIMELLMNPEISKIGVHGMGGIGKTSIMKKVNDKVATTVQFDRIIWVTVSKDMGGIEILQSRIAMQFGDDFGRELLKCEDKEGRASMLLRRMKRVKKLVLILDDVWQEISLKKVGIPEPTPDNQLKIVLTTRLLKVCDFLETQVNVEVKCLSDEEAWNLFKSKIDKQILNPEIECVARELVRECGGLPLAIITIGPVMRRMRNIEQWKHSLKELKSSKAKIKGPEGDVFQLLRFKGYTKDEESERFEYVTCSREMEYGKGLKILQELQDSCLLEAVQHYEEEYIRMHDLVRDLAIRIMGEEFCFLSKAGLELTEFPTEAWEKVSKVSLMRNNIGVLPEQQLNCSNLSTLLLPSNPFPPYSISLQNAIDLQYPPINFPEPFFSEMPILRVLDLSYCHIIALPSSISDLTNLRALFLQSSNLKKIPSLEKLKQLEFLNLGSTEIEELKGLEALVSLKYLDLTNTTKLNYILPDAISKLTLLEDLHVRGCKFFIGNSLMAATNVHVHLKHIVNVEIGEEMEPNMFRSLERLKLDCMHDLKVIWKGVFPSGCFANIKFLFVETCTSLKYLFSHSVLQQLKNIEAIRAYNCREMEEILSAADDDCQSSEGIAPAEIVLPKLHSLYLRSLPMLHNLSKRTWLCESLKAVAIFGCPKLIKLPFERLPALENIYGTKEWWEALEWDNLITKCSIQPRLTVGRSDHNTVFQLGNF</sequence>
<dbReference type="GO" id="GO:0043531">
    <property type="term" value="F:ADP binding"/>
    <property type="evidence" value="ECO:0007669"/>
    <property type="project" value="InterPro"/>
</dbReference>
<dbReference type="PROSITE" id="PS51450">
    <property type="entry name" value="LRR"/>
    <property type="match status" value="1"/>
</dbReference>
<accession>A0AAP0HFQ3</accession>
<evidence type="ECO:0000256" key="3">
    <source>
        <dbReference type="ARBA" id="ARBA00022840"/>
    </source>
</evidence>
<keyword evidence="3" id="KW-0547">Nucleotide-binding</keyword>
<dbReference type="PRINTS" id="PR00364">
    <property type="entry name" value="DISEASERSIST"/>
</dbReference>
<dbReference type="InterPro" id="IPR002182">
    <property type="entry name" value="NB-ARC"/>
</dbReference>
<evidence type="ECO:0000259" key="5">
    <source>
        <dbReference type="Pfam" id="PF23247"/>
    </source>
</evidence>
<evidence type="ECO:0000313" key="7">
    <source>
        <dbReference type="Proteomes" id="UP001417504"/>
    </source>
</evidence>
<evidence type="ECO:0000313" key="6">
    <source>
        <dbReference type="EMBL" id="KAK9085094.1"/>
    </source>
</evidence>
<dbReference type="Pfam" id="PF23247">
    <property type="entry name" value="LRR_RPS2"/>
    <property type="match status" value="1"/>
</dbReference>
<dbReference type="InterPro" id="IPR001611">
    <property type="entry name" value="Leu-rich_rpt"/>
</dbReference>
<dbReference type="InterPro" id="IPR042197">
    <property type="entry name" value="Apaf_helical"/>
</dbReference>
<dbReference type="GO" id="GO:0006952">
    <property type="term" value="P:defense response"/>
    <property type="evidence" value="ECO:0007669"/>
    <property type="project" value="UniProtKB-KW"/>
</dbReference>
<keyword evidence="7" id="KW-1185">Reference proteome</keyword>
<dbReference type="InterPro" id="IPR057135">
    <property type="entry name" value="At4g27190-like_LRR"/>
</dbReference>